<keyword evidence="1" id="KW-1133">Transmembrane helix</keyword>
<reference evidence="2" key="1">
    <citation type="journal article" date="2021" name="PeerJ">
        <title>Extensive microbial diversity within the chicken gut microbiome revealed by metagenomics and culture.</title>
        <authorList>
            <person name="Gilroy R."/>
            <person name="Ravi A."/>
            <person name="Getino M."/>
            <person name="Pursley I."/>
            <person name="Horton D.L."/>
            <person name="Alikhan N.F."/>
            <person name="Baker D."/>
            <person name="Gharbi K."/>
            <person name="Hall N."/>
            <person name="Watson M."/>
            <person name="Adriaenssens E.M."/>
            <person name="Foster-Nyarko E."/>
            <person name="Jarju S."/>
            <person name="Secka A."/>
            <person name="Antonio M."/>
            <person name="Oren A."/>
            <person name="Chaudhuri R.R."/>
            <person name="La Ragione R."/>
            <person name="Hildebrand F."/>
            <person name="Pallen M.J."/>
        </authorList>
    </citation>
    <scope>NUCLEOTIDE SEQUENCE</scope>
    <source>
        <strain evidence="2">CHK183-1962</strain>
    </source>
</reference>
<dbReference type="AlphaFoldDB" id="A0A9D1XF26"/>
<feature type="transmembrane region" description="Helical" evidence="1">
    <location>
        <begin position="361"/>
        <end position="382"/>
    </location>
</feature>
<evidence type="ECO:0000313" key="3">
    <source>
        <dbReference type="Proteomes" id="UP000886890"/>
    </source>
</evidence>
<keyword evidence="1" id="KW-0812">Transmembrane</keyword>
<accession>A0A9D1XF26</accession>
<sequence>MRKILKNKKIYWTVLLCLLLLPGIFPAAVYGYERAAAAYAGNTLSAGQFEVLLECGWKGMSRGGSEVPAAVTIVNSGPEFHGTLKLCVSVESDSGSDVPSRFLEQLFVGVRSALTSRNQTYTYELPVEIPQNGTVKKQLTLALIEYNMTAVVVSLEDQSGNTVYENREEVTTSDIFQSEITVGVLEEESNYASRLNGMEVGTFGYIVRGVSIRPEDLTETMASAGAPDVILLLDSSRGMLDEKQQQNLERWEAQGGMVIDFDDAFFSLWDPSGQLGDTMEQVFRKNPEKMMQIFLTADVVDSLPSVINDGYIQSFDTALHLENNSLRRQPSSVLYICLIVGYAVLAGPVLYLALKRKNKRYYLWAGICGLSVVFVIAIKLLGNTTAMTAPVIVYQNILRQNGSVLEETLDFEIQAPYNSDYTVYLDPSYRMTPGSAQNTYTSETVGTAQEGFEQIELSYGESKNKITFSNQPAFALNAVTLSRDLAMDTEGLVSDLNWTDQGISGTVSNQTEYTLKDCVLMLPGHMACVGDLEAGETVELNDLEAESVRDSHTWLVDQLGEGDRTDDYSDQAKLWSLNRLDDSLLIAQVADREETFQLYSAYETFGTVLYTANASVNCLDRDGVLYCPYAQQYFSTEQDAFTYRKYPDSLTMSGQQMEVTYFLNAVYEEEYLREKCLAMLIQEIFISPENVEAMEGEELVSSLEYIRSMMEDPEEILAVQQNLIAGVKFQQPAVLAEEWAAFDGKIEVYNYGTGDYEELEDWKLADSSAERGIPSPYLRNGNQLKVRYTLTEENISSAYYKKMGTYQMPDLIVYAIGGNGQETYDGSAG</sequence>
<reference evidence="2" key="2">
    <citation type="submission" date="2021-04" db="EMBL/GenBank/DDBJ databases">
        <authorList>
            <person name="Gilroy R."/>
        </authorList>
    </citation>
    <scope>NUCLEOTIDE SEQUENCE</scope>
    <source>
        <strain evidence="2">CHK183-1962</strain>
    </source>
</reference>
<dbReference type="Proteomes" id="UP000886890">
    <property type="component" value="Unassembled WGS sequence"/>
</dbReference>
<comment type="caution">
    <text evidence="2">The sequence shown here is derived from an EMBL/GenBank/DDBJ whole genome shotgun (WGS) entry which is preliminary data.</text>
</comment>
<feature type="transmembrane region" description="Helical" evidence="1">
    <location>
        <begin position="333"/>
        <end position="354"/>
    </location>
</feature>
<protein>
    <submittedName>
        <fullName evidence="2">Uncharacterized protein</fullName>
    </submittedName>
</protein>
<proteinExistence type="predicted"/>
<name>A0A9D1XF26_9FIRM</name>
<dbReference type="EMBL" id="DXEK01000068">
    <property type="protein sequence ID" value="HIX76790.1"/>
    <property type="molecule type" value="Genomic_DNA"/>
</dbReference>
<organism evidence="2 3">
    <name type="scientific">Candidatus Fusicatenibacter merdavium</name>
    <dbReference type="NCBI Taxonomy" id="2838600"/>
    <lineage>
        <taxon>Bacteria</taxon>
        <taxon>Bacillati</taxon>
        <taxon>Bacillota</taxon>
        <taxon>Clostridia</taxon>
        <taxon>Lachnospirales</taxon>
        <taxon>Lachnospiraceae</taxon>
        <taxon>Fusicatenibacter</taxon>
    </lineage>
</organism>
<gene>
    <name evidence="2" type="ORF">H9734_04235</name>
</gene>
<evidence type="ECO:0000313" key="2">
    <source>
        <dbReference type="EMBL" id="HIX76790.1"/>
    </source>
</evidence>
<keyword evidence="1" id="KW-0472">Membrane</keyword>
<evidence type="ECO:0000256" key="1">
    <source>
        <dbReference type="SAM" id="Phobius"/>
    </source>
</evidence>